<dbReference type="AlphaFoldDB" id="A0A699K8K1"/>
<accession>A0A699K8K1</accession>
<dbReference type="EMBL" id="BKCJ010493728">
    <property type="protein sequence ID" value="GFA81782.1"/>
    <property type="molecule type" value="Genomic_DNA"/>
</dbReference>
<feature type="non-terminal residue" evidence="1">
    <location>
        <position position="1"/>
    </location>
</feature>
<gene>
    <name evidence="1" type="ORF">Tci_653754</name>
</gene>
<name>A0A699K8K1_TANCI</name>
<proteinExistence type="predicted"/>
<evidence type="ECO:0000313" key="1">
    <source>
        <dbReference type="EMBL" id="GFA81782.1"/>
    </source>
</evidence>
<comment type="caution">
    <text evidence="1">The sequence shown here is derived from an EMBL/GenBank/DDBJ whole genome shotgun (WGS) entry which is preliminary data.</text>
</comment>
<reference evidence="1" key="1">
    <citation type="journal article" date="2019" name="Sci. Rep.">
        <title>Draft genome of Tanacetum cinerariifolium, the natural source of mosquito coil.</title>
        <authorList>
            <person name="Yamashiro T."/>
            <person name="Shiraishi A."/>
            <person name="Satake H."/>
            <person name="Nakayama K."/>
        </authorList>
    </citation>
    <scope>NUCLEOTIDE SEQUENCE</scope>
</reference>
<protein>
    <submittedName>
        <fullName evidence="1">Ribonuclease H-like domain-containing protein</fullName>
    </submittedName>
</protein>
<sequence>LMPMILRRWTPNGNGHVDIETTTSNTLVSQCDGVGSYDWSFQAEEEPTNYALMAFSSSSSSSDNEFLMGLDDSYMQIKSSILSGEVLPDVRSAYATISSKESHRVTSRSIVGSSQRNQAYALSLMCLTGIIFKEIIST</sequence>
<organism evidence="1">
    <name type="scientific">Tanacetum cinerariifolium</name>
    <name type="common">Dalmatian daisy</name>
    <name type="synonym">Chrysanthemum cinerariifolium</name>
    <dbReference type="NCBI Taxonomy" id="118510"/>
    <lineage>
        <taxon>Eukaryota</taxon>
        <taxon>Viridiplantae</taxon>
        <taxon>Streptophyta</taxon>
        <taxon>Embryophyta</taxon>
        <taxon>Tracheophyta</taxon>
        <taxon>Spermatophyta</taxon>
        <taxon>Magnoliopsida</taxon>
        <taxon>eudicotyledons</taxon>
        <taxon>Gunneridae</taxon>
        <taxon>Pentapetalae</taxon>
        <taxon>asterids</taxon>
        <taxon>campanulids</taxon>
        <taxon>Asterales</taxon>
        <taxon>Asteraceae</taxon>
        <taxon>Asteroideae</taxon>
        <taxon>Anthemideae</taxon>
        <taxon>Anthemidinae</taxon>
        <taxon>Tanacetum</taxon>
    </lineage>
</organism>